<gene>
    <name evidence="2" type="ORF">BUALT_Bualt11G0091300</name>
</gene>
<protein>
    <submittedName>
        <fullName evidence="2">Uncharacterized protein</fullName>
    </submittedName>
</protein>
<comment type="caution">
    <text evidence="2">The sequence shown here is derived from an EMBL/GenBank/DDBJ whole genome shotgun (WGS) entry which is preliminary data.</text>
</comment>
<evidence type="ECO:0000256" key="1">
    <source>
        <dbReference type="SAM" id="Phobius"/>
    </source>
</evidence>
<sequence>MKKDIREKDYHPAPESDISLWSNASNSARMSSEEICMVLKYYGLRYPEQNEKGILVEIYFGSPRWWPWEIMYYRGLKKGPISAEDYSRRIAQNEEFVQMPFFITTYAWDMVGKVLYQNLIRLCGIVTLIILISFNIDVELLGNVIYVIVVPVTVVSWIISSKTVLLHLGHLGSSCGSITYMRHLGQPTSTMDVASGLAERDSSDDTHELCGDVGSTVRERLGDSSGGWLALDGVKFNFRSSLASFQPKWRGGSSSSSIGGGEGAGGGGYAVVVISPFSSRNTTNMGLLKWLRWWFWSSRAIIYIRGLKRREMGLL</sequence>
<dbReference type="EMBL" id="WHWC01000011">
    <property type="protein sequence ID" value="KAG8374057.1"/>
    <property type="molecule type" value="Genomic_DNA"/>
</dbReference>
<proteinExistence type="predicted"/>
<name>A0AAV6X263_9LAMI</name>
<accession>A0AAV6X263</accession>
<organism evidence="2 3">
    <name type="scientific">Buddleja alternifolia</name>
    <dbReference type="NCBI Taxonomy" id="168488"/>
    <lineage>
        <taxon>Eukaryota</taxon>
        <taxon>Viridiplantae</taxon>
        <taxon>Streptophyta</taxon>
        <taxon>Embryophyta</taxon>
        <taxon>Tracheophyta</taxon>
        <taxon>Spermatophyta</taxon>
        <taxon>Magnoliopsida</taxon>
        <taxon>eudicotyledons</taxon>
        <taxon>Gunneridae</taxon>
        <taxon>Pentapetalae</taxon>
        <taxon>asterids</taxon>
        <taxon>lamiids</taxon>
        <taxon>Lamiales</taxon>
        <taxon>Scrophulariaceae</taxon>
        <taxon>Buddlejeae</taxon>
        <taxon>Buddleja</taxon>
    </lineage>
</organism>
<feature type="transmembrane region" description="Helical" evidence="1">
    <location>
        <begin position="140"/>
        <end position="159"/>
    </location>
</feature>
<evidence type="ECO:0000313" key="2">
    <source>
        <dbReference type="EMBL" id="KAG8374057.1"/>
    </source>
</evidence>
<reference evidence="2" key="1">
    <citation type="submission" date="2019-10" db="EMBL/GenBank/DDBJ databases">
        <authorList>
            <person name="Zhang R."/>
            <person name="Pan Y."/>
            <person name="Wang J."/>
            <person name="Ma R."/>
            <person name="Yu S."/>
        </authorList>
    </citation>
    <scope>NUCLEOTIDE SEQUENCE</scope>
    <source>
        <strain evidence="2">LA-IB0</strain>
        <tissue evidence="2">Leaf</tissue>
    </source>
</reference>
<dbReference type="Proteomes" id="UP000826271">
    <property type="component" value="Unassembled WGS sequence"/>
</dbReference>
<feature type="transmembrane region" description="Helical" evidence="1">
    <location>
        <begin position="114"/>
        <end position="134"/>
    </location>
</feature>
<keyword evidence="1" id="KW-1133">Transmembrane helix</keyword>
<evidence type="ECO:0000313" key="3">
    <source>
        <dbReference type="Proteomes" id="UP000826271"/>
    </source>
</evidence>
<dbReference type="AlphaFoldDB" id="A0AAV6X263"/>
<keyword evidence="1" id="KW-0472">Membrane</keyword>
<keyword evidence="3" id="KW-1185">Reference proteome</keyword>
<keyword evidence="1" id="KW-0812">Transmembrane</keyword>